<dbReference type="RefSeq" id="WP_199493478.1">
    <property type="nucleotide sequence ID" value="NZ_JAEMOP010000009.1"/>
</dbReference>
<dbReference type="Proteomes" id="UP000621390">
    <property type="component" value="Unassembled WGS sequence"/>
</dbReference>
<dbReference type="Gene3D" id="3.40.50.300">
    <property type="entry name" value="P-loop containing nucleotide triphosphate hydrolases"/>
    <property type="match status" value="1"/>
</dbReference>
<protein>
    <recommendedName>
        <fullName evidence="5">Type IV secretion protein IcmB</fullName>
    </recommendedName>
</protein>
<gene>
    <name evidence="1" type="ORF">JHC10_01335</name>
    <name evidence="2" type="ORF">JHC11_12205</name>
</gene>
<comment type="caution">
    <text evidence="2">The sequence shown here is derived from an EMBL/GenBank/DDBJ whole genome shotgun (WGS) entry which is preliminary data.</text>
</comment>
<evidence type="ECO:0000313" key="4">
    <source>
        <dbReference type="Proteomes" id="UP000655994"/>
    </source>
</evidence>
<keyword evidence="4" id="KW-1185">Reference proteome</keyword>
<evidence type="ECO:0000313" key="2">
    <source>
        <dbReference type="EMBL" id="MBJ7316748.1"/>
    </source>
</evidence>
<accession>A0A8I1G6G1</accession>
<sequence length="992" mass="111505">MGLLTSVLGLDSAKQFARHKMARYTANFIDLETAITRRAYLTKTGSLLTVIDVKGLTDVIGKEEILNAQSNLAQWLEENQRTPGVDIEWVVDVNSKRRHSDVKRMIKPLQETAKRLNLDVDDILEGKAEKLTGLIKSTKTYVAIWTSVAALGSSGARIASQNNDVKSDQLKGNPKTNTDNGANTIRLMPEVVDKHNALVESTERMLKTARLKFETLDVHSAGRAMRGQLEPHADIEAFNPILLGDKYTPRYNDGDNTESIRSGALPPRVDQQLLTKSAFPTSEDPTICKVGDTYFQSYYTSLMPSEFMPMHILEREIPNDCSYRMSFTLSSASKTNNLANEILMSFVFWGSKRNGLINDSLKNMRNEGKEHRCTCQIHITPYGETLSELKRSRQQVESALNVWGDMQMRGDTVDPIESYVRSAVGVSQRKTDMKHLPRIDEMALLNPFMRPASQWDTGSVFMTSDTQDLMPHEIGASNQEWYANAICAQPRNGKSVLANAMLLSACLQGNLSRLPRVAAADVGNSTEGYTTMLRESLPQDMQYQVQHSVWQLKEEYTKNPFDIMLGAVKPNPQERSFLINFIDTITSEPGEKSVDQMSNLISLAIDAAYDFALQPENIKKYTEGMHPKLDVAIKDHEIEVKGDKTTYLEIRDQFFEKGLIREAQLAQSLHVPTLKEFPMIVKRSDRLTNNFKELISTFESYINAAVRNYANIGGHTQLDMFGARVMSIDLTYVAPKGNSGPNLKQTSLMYMLATNAMAGDYMYDESVIGDMPAAYQAYHKKELKSHFEDPKYIQWDEFHRPAHSPQILTMVEGFLAEGPKYRIYPTVISQQVSHFGRLLSLFSNKFLLGSPESMEIDAITKETELSEAALHALKHRAEGPGPKGSSLLHIMSTNDGKFVQFLRYPAATTELWALGTSNVDKKLRAEMKERYGLVNARKLLAEIYPSGTVKSIIDKMRAEQNIPEEEALSLVDTVFKRTTERVESSNLLDKVS</sequence>
<evidence type="ECO:0008006" key="5">
    <source>
        <dbReference type="Google" id="ProtNLM"/>
    </source>
</evidence>
<name>A0A8I1G6G1_9GAMM</name>
<organism evidence="2 3">
    <name type="scientific">Idiomarina abyssalis</name>
    <dbReference type="NCBI Taxonomy" id="86102"/>
    <lineage>
        <taxon>Bacteria</taxon>
        <taxon>Pseudomonadati</taxon>
        <taxon>Pseudomonadota</taxon>
        <taxon>Gammaproteobacteria</taxon>
        <taxon>Alteromonadales</taxon>
        <taxon>Idiomarinaceae</taxon>
        <taxon>Idiomarina</taxon>
    </lineage>
</organism>
<evidence type="ECO:0000313" key="1">
    <source>
        <dbReference type="EMBL" id="MBJ7265578.1"/>
    </source>
</evidence>
<evidence type="ECO:0000313" key="3">
    <source>
        <dbReference type="Proteomes" id="UP000621390"/>
    </source>
</evidence>
<dbReference type="Proteomes" id="UP000655994">
    <property type="component" value="Unassembled WGS sequence"/>
</dbReference>
<proteinExistence type="predicted"/>
<dbReference type="AlphaFoldDB" id="A0A8I1G6G1"/>
<dbReference type="InterPro" id="IPR027417">
    <property type="entry name" value="P-loop_NTPase"/>
</dbReference>
<dbReference type="EMBL" id="JAEMOS010000002">
    <property type="protein sequence ID" value="MBJ7265578.1"/>
    <property type="molecule type" value="Genomic_DNA"/>
</dbReference>
<reference evidence="2 4" key="1">
    <citation type="submission" date="2020-09" db="EMBL/GenBank/DDBJ databases">
        <title>Draft Genomes of Bacterial Isolates from North Pond Shallow Sediments.</title>
        <authorList>
            <person name="Kiel Reese B."/>
            <person name="Mullis M."/>
            <person name="Weisend R.E."/>
        </authorList>
    </citation>
    <scope>NUCLEOTIDE SEQUENCE</scope>
    <source>
        <strain evidence="2">KJE-2</strain>
        <strain evidence="1 4">KJE-3</strain>
    </source>
</reference>
<dbReference type="EMBL" id="JAEMOP010000009">
    <property type="protein sequence ID" value="MBJ7316748.1"/>
    <property type="molecule type" value="Genomic_DNA"/>
</dbReference>